<dbReference type="PROSITE" id="PS50011">
    <property type="entry name" value="PROTEIN_KINASE_DOM"/>
    <property type="match status" value="1"/>
</dbReference>
<dbReference type="GO" id="GO:0005737">
    <property type="term" value="C:cytoplasm"/>
    <property type="evidence" value="ECO:0007669"/>
    <property type="project" value="TreeGrafter"/>
</dbReference>
<evidence type="ECO:0000313" key="3">
    <source>
        <dbReference type="EMBL" id="KAK5576501.1"/>
    </source>
</evidence>
<evidence type="ECO:0000256" key="1">
    <source>
        <dbReference type="ARBA" id="ARBA00025754"/>
    </source>
</evidence>
<gene>
    <name evidence="3" type="ORF">RB653_007645</name>
</gene>
<dbReference type="Proteomes" id="UP001344447">
    <property type="component" value="Unassembled WGS sequence"/>
</dbReference>
<dbReference type="InterPro" id="IPR053235">
    <property type="entry name" value="Ser_Thr_kinase"/>
</dbReference>
<dbReference type="Pfam" id="PF00069">
    <property type="entry name" value="Pkinase"/>
    <property type="match status" value="1"/>
</dbReference>
<sequence>MIENDYIYNENEWEFINDGYKKKGSFGEIIKARKKNGIINEIKVNDKIIGIKIIKFEDEIKLNEVLNLEKIKKENNKIKLNTIIDYYGYGIKDKNLYIYLEFIEGNTIYELKKNNQLKLDEKQIQIILGKCLETIKFLHKNCKIIHMDLKCDNIILRNFNNLDIVIIDYGLSINVGEKKKDRYGTFLPPEFLLNPRLTFENYNYIFDVYCLGCVSIELFLDIACDSRHGFDNYLKENQNKMSPLFSNFIKKCINTKLDIKALEIHPFINGNYGDVKRYFKLLKETPLKKIREKFNIVDNSILLINDSSPLYNLNENDKKMIVFGESFNNVISKKMLENKKIVIINNPNREIGIDFYIPKEVIYLSIKGKGEFEFENSIPNNLETFIYEGEIRNEISGLKNNIKHLILENYNELFIKIHRIPPSVTFLQLGNSVEKEVIKKSFSFLPPNIEELCFGCTDDTLKEIERKDIPSSINFFYINGKLMKFLDNKLISYQ</sequence>
<reference evidence="3 4" key="1">
    <citation type="submission" date="2023-11" db="EMBL/GenBank/DDBJ databases">
        <title>Dfirmibasis_genome.</title>
        <authorList>
            <person name="Edelbroek B."/>
            <person name="Kjellin J."/>
            <person name="Jerlstrom-Hultqvist J."/>
            <person name="Soderbom F."/>
        </authorList>
    </citation>
    <scope>NUCLEOTIDE SEQUENCE [LARGE SCALE GENOMIC DNA]</scope>
    <source>
        <strain evidence="3 4">TNS-C-14</strain>
    </source>
</reference>
<protein>
    <recommendedName>
        <fullName evidence="2">Protein kinase domain-containing protein</fullName>
    </recommendedName>
</protein>
<organism evidence="3 4">
    <name type="scientific">Dictyostelium firmibasis</name>
    <dbReference type="NCBI Taxonomy" id="79012"/>
    <lineage>
        <taxon>Eukaryota</taxon>
        <taxon>Amoebozoa</taxon>
        <taxon>Evosea</taxon>
        <taxon>Eumycetozoa</taxon>
        <taxon>Dictyostelia</taxon>
        <taxon>Dictyosteliales</taxon>
        <taxon>Dictyosteliaceae</taxon>
        <taxon>Dictyostelium</taxon>
    </lineage>
</organism>
<dbReference type="InterPro" id="IPR000719">
    <property type="entry name" value="Prot_kinase_dom"/>
</dbReference>
<keyword evidence="4" id="KW-1185">Reference proteome</keyword>
<feature type="domain" description="Protein kinase" evidence="2">
    <location>
        <begin position="15"/>
        <end position="268"/>
    </location>
</feature>
<dbReference type="GO" id="GO:0004674">
    <property type="term" value="F:protein serine/threonine kinase activity"/>
    <property type="evidence" value="ECO:0007669"/>
    <property type="project" value="TreeGrafter"/>
</dbReference>
<dbReference type="InterPro" id="IPR008271">
    <property type="entry name" value="Ser/Thr_kinase_AS"/>
</dbReference>
<dbReference type="EMBL" id="JAVFKY010000005">
    <property type="protein sequence ID" value="KAK5576501.1"/>
    <property type="molecule type" value="Genomic_DNA"/>
</dbReference>
<accession>A0AAN7YRL5</accession>
<comment type="similarity">
    <text evidence="1">Belongs to the protein kinase superfamily. STE Ser/Thr protein kinase family.</text>
</comment>
<dbReference type="InterPro" id="IPR008615">
    <property type="entry name" value="FNIP"/>
</dbReference>
<dbReference type="CDD" id="cd00180">
    <property type="entry name" value="PKc"/>
    <property type="match status" value="1"/>
</dbReference>
<dbReference type="SMART" id="SM00220">
    <property type="entry name" value="S_TKc"/>
    <property type="match status" value="1"/>
</dbReference>
<dbReference type="Gene3D" id="1.10.510.10">
    <property type="entry name" value="Transferase(Phosphotransferase) domain 1"/>
    <property type="match status" value="1"/>
</dbReference>
<dbReference type="SUPFAM" id="SSF56112">
    <property type="entry name" value="Protein kinase-like (PK-like)"/>
    <property type="match status" value="1"/>
</dbReference>
<proteinExistence type="inferred from homology"/>
<comment type="caution">
    <text evidence="3">The sequence shown here is derived from an EMBL/GenBank/DDBJ whole genome shotgun (WGS) entry which is preliminary data.</text>
</comment>
<dbReference type="PANTHER" id="PTHR24361">
    <property type="entry name" value="MITOGEN-ACTIVATED KINASE KINASE KINASE"/>
    <property type="match status" value="1"/>
</dbReference>
<evidence type="ECO:0000313" key="4">
    <source>
        <dbReference type="Proteomes" id="UP001344447"/>
    </source>
</evidence>
<dbReference type="PROSITE" id="PS00108">
    <property type="entry name" value="PROTEIN_KINASE_ST"/>
    <property type="match status" value="1"/>
</dbReference>
<dbReference type="AlphaFoldDB" id="A0AAN7YRL5"/>
<dbReference type="Pfam" id="PF05725">
    <property type="entry name" value="FNIP"/>
    <property type="match status" value="1"/>
</dbReference>
<evidence type="ECO:0000259" key="2">
    <source>
        <dbReference type="PROSITE" id="PS50011"/>
    </source>
</evidence>
<name>A0AAN7YRL5_9MYCE</name>
<dbReference type="InterPro" id="IPR011009">
    <property type="entry name" value="Kinase-like_dom_sf"/>
</dbReference>
<dbReference type="GO" id="GO:0005524">
    <property type="term" value="F:ATP binding"/>
    <property type="evidence" value="ECO:0007669"/>
    <property type="project" value="InterPro"/>
</dbReference>